<dbReference type="PANTHER" id="PTHR46481:SF7">
    <property type="entry name" value="ZINC FINGER BED DOMAIN-CONTAINING PROTEIN RICESLEEPER 2-LIKE"/>
    <property type="match status" value="1"/>
</dbReference>
<keyword evidence="4 10" id="KW-0863">Zinc-finger</keyword>
<keyword evidence="3" id="KW-0479">Metal-binding</keyword>
<dbReference type="Proteomes" id="UP000594263">
    <property type="component" value="Unplaced"/>
</dbReference>
<dbReference type="InterPro" id="IPR003656">
    <property type="entry name" value="Znf_BED"/>
</dbReference>
<protein>
    <recommendedName>
        <fullName evidence="13">BED-type domain-containing protein</fullName>
    </recommendedName>
</protein>
<dbReference type="SUPFAM" id="SSF57667">
    <property type="entry name" value="beta-beta-alpha zinc fingers"/>
    <property type="match status" value="1"/>
</dbReference>
<dbReference type="InterPro" id="IPR012337">
    <property type="entry name" value="RNaseH-like_sf"/>
</dbReference>
<dbReference type="SUPFAM" id="SSF53098">
    <property type="entry name" value="Ribonuclease H-like"/>
    <property type="match status" value="1"/>
</dbReference>
<evidence type="ECO:0000256" key="5">
    <source>
        <dbReference type="ARBA" id="ARBA00022833"/>
    </source>
</evidence>
<dbReference type="Pfam" id="PF02892">
    <property type="entry name" value="zf-BED"/>
    <property type="match status" value="1"/>
</dbReference>
<evidence type="ECO:0000256" key="10">
    <source>
        <dbReference type="PROSITE-ProRule" id="PRU00027"/>
    </source>
</evidence>
<dbReference type="InterPro" id="IPR008906">
    <property type="entry name" value="HATC_C_dom"/>
</dbReference>
<evidence type="ECO:0000256" key="1">
    <source>
        <dbReference type="ARBA" id="ARBA00004123"/>
    </source>
</evidence>
<dbReference type="EnsemblPlants" id="Kaladp0015s0152.1.v1.1">
    <property type="protein sequence ID" value="Kaladp0015s0152.1.v1.1"/>
    <property type="gene ID" value="Kaladp0015s0152.v1.1"/>
</dbReference>
<evidence type="ECO:0000256" key="6">
    <source>
        <dbReference type="ARBA" id="ARBA00023015"/>
    </source>
</evidence>
<dbReference type="SUPFAM" id="SSF140996">
    <property type="entry name" value="Hermes dimerisation domain"/>
    <property type="match status" value="1"/>
</dbReference>
<dbReference type="PROSITE" id="PS50808">
    <property type="entry name" value="ZF_BED"/>
    <property type="match status" value="1"/>
</dbReference>
<dbReference type="GO" id="GO:0046983">
    <property type="term" value="F:protein dimerization activity"/>
    <property type="evidence" value="ECO:0007669"/>
    <property type="project" value="InterPro"/>
</dbReference>
<evidence type="ECO:0000256" key="3">
    <source>
        <dbReference type="ARBA" id="ARBA00022723"/>
    </source>
</evidence>
<dbReference type="InterPro" id="IPR052035">
    <property type="entry name" value="ZnF_BED_domain_contain"/>
</dbReference>
<sequence length="730" mass="84184">MSDSVDMLESVRGNTSTTEDEIREDNVEDRQQIMPRKKKKLVSNVWDSFQQIEIDGATKAVCNFCQKELRGDPKTNGTSSLRYHARTCHKNPLNLQKDVQRTMLDFQCADPQSLAEGERKMGVLRTWRFDQEATRKALVRMVIIDELPFRFVEREGFKGLMQVACPGFCIPSRITVARDCYQLYVDEAVRMKKFLKASTQRVSLTTDTWTSNQNINYLCLTVHFIDNQWRLHKRLLSFVPISSHKGEDIGRVVEKCLIDWGIENVFTVTVDNAGSNNTAVAYLKEKLLRWKGCILDGKYLHMRCIAHIINLVVNDGINTVKDSISRVRKAVRYVRQSPSRLQKFKECIACEKIESKSLLCLDVCTRWNSTYMMLDAALKFEKAFERYQHADPFFAPELNSSYNAEIGLDENLQINQDYVVGVPEHFDWENVRRLTHFLKNFYNLTTRISGSKYVTSNMFFTEISEVVCRLKNWQRGTDPGLVEMATKMKAKYDKYWGNITKMNMIIYIGVVLDPRFKLDYVQFTLLEVYGDELVDDGIVDKQGRNLGDQVKKALYEMFGAYIKLSNPCVSETRNQSNVCMLDDDDDGESSLVSRFLKHRSQSANEDNKSELDKYLEESIEKSSGFDILGWWKLNMHRYPILSQMARDVLAVPISTVASESSFSTSGRILDAFRSSLTPRIVESLLCAQDWLRGSQSHSHAIRVEEDLAEIEKLDEDLQNFSIDRERMEIA</sequence>
<keyword evidence="15" id="KW-1185">Reference proteome</keyword>
<name>A0A7N0ZQT8_KALFE</name>
<keyword evidence="9" id="KW-0539">Nucleus</keyword>
<dbReference type="InterPro" id="IPR036236">
    <property type="entry name" value="Znf_C2H2_sf"/>
</dbReference>
<dbReference type="Gramene" id="Kaladp0015s0152.1.v1.1">
    <property type="protein sequence ID" value="Kaladp0015s0152.1.v1.1"/>
    <property type="gene ID" value="Kaladp0015s0152.v1.1"/>
</dbReference>
<dbReference type="OMA" id="DIREWWK"/>
<evidence type="ECO:0000259" key="13">
    <source>
        <dbReference type="PROSITE" id="PS50808"/>
    </source>
</evidence>
<dbReference type="AlphaFoldDB" id="A0A7N0ZQT8"/>
<feature type="domain" description="BED-type" evidence="13">
    <location>
        <begin position="40"/>
        <end position="96"/>
    </location>
</feature>
<evidence type="ECO:0000256" key="8">
    <source>
        <dbReference type="ARBA" id="ARBA00023163"/>
    </source>
</evidence>
<keyword evidence="6" id="KW-0805">Transcription regulation</keyword>
<dbReference type="GO" id="GO:0008270">
    <property type="term" value="F:zinc ion binding"/>
    <property type="evidence" value="ECO:0007669"/>
    <property type="project" value="UniProtKB-KW"/>
</dbReference>
<evidence type="ECO:0000313" key="14">
    <source>
        <dbReference type="EnsemblPlants" id="Kaladp0015s0152.1.v1.1"/>
    </source>
</evidence>
<dbReference type="SMART" id="SM00614">
    <property type="entry name" value="ZnF_BED"/>
    <property type="match status" value="1"/>
</dbReference>
<feature type="region of interest" description="Disordered" evidence="12">
    <location>
        <begin position="1"/>
        <end position="26"/>
    </location>
</feature>
<organism evidence="14 15">
    <name type="scientific">Kalanchoe fedtschenkoi</name>
    <name type="common">Lavender scallops</name>
    <name type="synonym">South American air plant</name>
    <dbReference type="NCBI Taxonomy" id="63787"/>
    <lineage>
        <taxon>Eukaryota</taxon>
        <taxon>Viridiplantae</taxon>
        <taxon>Streptophyta</taxon>
        <taxon>Embryophyta</taxon>
        <taxon>Tracheophyta</taxon>
        <taxon>Spermatophyta</taxon>
        <taxon>Magnoliopsida</taxon>
        <taxon>eudicotyledons</taxon>
        <taxon>Gunneridae</taxon>
        <taxon>Pentapetalae</taxon>
        <taxon>Saxifragales</taxon>
        <taxon>Crassulaceae</taxon>
        <taxon>Kalanchoe</taxon>
    </lineage>
</organism>
<dbReference type="InterPro" id="IPR025525">
    <property type="entry name" value="hAT-like_transposase_RNase-H"/>
</dbReference>
<dbReference type="PANTHER" id="PTHR46481">
    <property type="entry name" value="ZINC FINGER BED DOMAIN-CONTAINING PROTEIN 4"/>
    <property type="match status" value="1"/>
</dbReference>
<evidence type="ECO:0000256" key="7">
    <source>
        <dbReference type="ARBA" id="ARBA00023125"/>
    </source>
</evidence>
<evidence type="ECO:0000256" key="11">
    <source>
        <dbReference type="SAM" id="Coils"/>
    </source>
</evidence>
<dbReference type="Pfam" id="PF05699">
    <property type="entry name" value="Dimer_Tnp_hAT"/>
    <property type="match status" value="1"/>
</dbReference>
<evidence type="ECO:0000256" key="4">
    <source>
        <dbReference type="ARBA" id="ARBA00022771"/>
    </source>
</evidence>
<evidence type="ECO:0000313" key="15">
    <source>
        <dbReference type="Proteomes" id="UP000594263"/>
    </source>
</evidence>
<proteinExistence type="predicted"/>
<dbReference type="GO" id="GO:0005634">
    <property type="term" value="C:nucleus"/>
    <property type="evidence" value="ECO:0007669"/>
    <property type="project" value="UniProtKB-SubCell"/>
</dbReference>
<keyword evidence="5" id="KW-0862">Zinc</keyword>
<accession>A0A7N0ZQT8</accession>
<reference evidence="14" key="1">
    <citation type="submission" date="2021-01" db="UniProtKB">
        <authorList>
            <consortium name="EnsemblPlants"/>
        </authorList>
    </citation>
    <scope>IDENTIFICATION</scope>
</reference>
<feature type="coiled-coil region" evidence="11">
    <location>
        <begin position="703"/>
        <end position="730"/>
    </location>
</feature>
<keyword evidence="11" id="KW-0175">Coiled coil</keyword>
<comment type="subcellular location">
    <subcellularLocation>
        <location evidence="1">Nucleus</location>
    </subcellularLocation>
</comment>
<dbReference type="Pfam" id="PF14372">
    <property type="entry name" value="hAT-like_RNase-H"/>
    <property type="match status" value="1"/>
</dbReference>
<keyword evidence="7" id="KW-0238">DNA-binding</keyword>
<keyword evidence="8" id="KW-0804">Transcription</keyword>
<evidence type="ECO:0000256" key="12">
    <source>
        <dbReference type="SAM" id="MobiDB-lite"/>
    </source>
</evidence>
<evidence type="ECO:0000256" key="9">
    <source>
        <dbReference type="ARBA" id="ARBA00023242"/>
    </source>
</evidence>
<evidence type="ECO:0000256" key="2">
    <source>
        <dbReference type="ARBA" id="ARBA00011738"/>
    </source>
</evidence>
<dbReference type="GO" id="GO:0003677">
    <property type="term" value="F:DNA binding"/>
    <property type="evidence" value="ECO:0007669"/>
    <property type="project" value="UniProtKB-KW"/>
</dbReference>
<comment type="subunit">
    <text evidence="2">Homodimer.</text>
</comment>